<evidence type="ECO:0000256" key="2">
    <source>
        <dbReference type="SAM" id="Phobius"/>
    </source>
</evidence>
<dbReference type="Proteomes" id="UP001363151">
    <property type="component" value="Unassembled WGS sequence"/>
</dbReference>
<organism evidence="3 4">
    <name type="scientific">Aureococcus anophagefferens</name>
    <name type="common">Harmful bloom alga</name>
    <dbReference type="NCBI Taxonomy" id="44056"/>
    <lineage>
        <taxon>Eukaryota</taxon>
        <taxon>Sar</taxon>
        <taxon>Stramenopiles</taxon>
        <taxon>Ochrophyta</taxon>
        <taxon>Pelagophyceae</taxon>
        <taxon>Pelagomonadales</taxon>
        <taxon>Pelagomonadaceae</taxon>
        <taxon>Aureococcus</taxon>
    </lineage>
</organism>
<sequence>MRDTIARRGEKDEESLGWGTAKDEEKTARPTISTAPDPRAETRRILVLMGFLLILGVWNLRRFAMRPARVEKKLPIVHAFVASRHDANASEHDELRRLKRQLAALGVDDRRVTVAAAAAAGAIEGVLTYRSLTTKLSSWASRSHPDPVVIVVKEQAVVTAGGAAIVDEAIKFLESGRAGGWDALFAGHCGECGWWTSRGVSSSAAPLGAGIEGDGAAAAAFAERRARRVGCGHLCGNQIFNPTSMCA</sequence>
<protein>
    <submittedName>
        <fullName evidence="3">Uncharacterized protein</fullName>
    </submittedName>
</protein>
<feature type="region of interest" description="Disordered" evidence="1">
    <location>
        <begin position="1"/>
        <end position="36"/>
    </location>
</feature>
<keyword evidence="4" id="KW-1185">Reference proteome</keyword>
<evidence type="ECO:0000256" key="1">
    <source>
        <dbReference type="SAM" id="MobiDB-lite"/>
    </source>
</evidence>
<dbReference type="EMBL" id="JBBJCI010000120">
    <property type="protein sequence ID" value="KAK7248102.1"/>
    <property type="molecule type" value="Genomic_DNA"/>
</dbReference>
<proteinExistence type="predicted"/>
<evidence type="ECO:0000313" key="4">
    <source>
        <dbReference type="Proteomes" id="UP001363151"/>
    </source>
</evidence>
<gene>
    <name evidence="3" type="ORF">SO694_00080066</name>
</gene>
<feature type="transmembrane region" description="Helical" evidence="2">
    <location>
        <begin position="45"/>
        <end position="64"/>
    </location>
</feature>
<feature type="compositionally biased region" description="Basic and acidic residues" evidence="1">
    <location>
        <begin position="1"/>
        <end position="11"/>
    </location>
</feature>
<evidence type="ECO:0000313" key="3">
    <source>
        <dbReference type="EMBL" id="KAK7248102.1"/>
    </source>
</evidence>
<name>A0ABR1G4Y6_AURAN</name>
<keyword evidence="2" id="KW-0812">Transmembrane</keyword>
<comment type="caution">
    <text evidence="3">The sequence shown here is derived from an EMBL/GenBank/DDBJ whole genome shotgun (WGS) entry which is preliminary data.</text>
</comment>
<reference evidence="3 4" key="1">
    <citation type="submission" date="2024-03" db="EMBL/GenBank/DDBJ databases">
        <title>Aureococcus anophagefferens CCMP1851 and Kratosvirus quantuckense: Draft genome of a second virus-susceptible host strain in the model system.</title>
        <authorList>
            <person name="Chase E."/>
            <person name="Truchon A.R."/>
            <person name="Schepens W."/>
            <person name="Wilhelm S.W."/>
        </authorList>
    </citation>
    <scope>NUCLEOTIDE SEQUENCE [LARGE SCALE GENOMIC DNA]</scope>
    <source>
        <strain evidence="3 4">CCMP1851</strain>
    </source>
</reference>
<keyword evidence="2" id="KW-0472">Membrane</keyword>
<keyword evidence="2" id="KW-1133">Transmembrane helix</keyword>
<accession>A0ABR1G4Y6</accession>